<reference evidence="1 2" key="1">
    <citation type="submission" date="2021-01" db="EMBL/GenBank/DDBJ databases">
        <title>Whole genome shotgun sequence of Catellatospora bangladeshensis NBRC 107357.</title>
        <authorList>
            <person name="Komaki H."/>
            <person name="Tamura T."/>
        </authorList>
    </citation>
    <scope>NUCLEOTIDE SEQUENCE [LARGE SCALE GENOMIC DNA]</scope>
    <source>
        <strain evidence="1 2">NBRC 107357</strain>
    </source>
</reference>
<dbReference type="RefSeq" id="WP_239126089.1">
    <property type="nucleotide sequence ID" value="NZ_BONF01000039.1"/>
</dbReference>
<gene>
    <name evidence="1" type="ORF">Cba03nite_59140</name>
</gene>
<evidence type="ECO:0000313" key="1">
    <source>
        <dbReference type="EMBL" id="GIF84565.1"/>
    </source>
</evidence>
<protein>
    <submittedName>
        <fullName evidence="1">Uncharacterized protein</fullName>
    </submittedName>
</protein>
<accession>A0A8J3NKL6</accession>
<comment type="caution">
    <text evidence="1">The sequence shown here is derived from an EMBL/GenBank/DDBJ whole genome shotgun (WGS) entry which is preliminary data.</text>
</comment>
<dbReference type="EMBL" id="BONF01000039">
    <property type="protein sequence ID" value="GIF84565.1"/>
    <property type="molecule type" value="Genomic_DNA"/>
</dbReference>
<sequence>MSWTHVGRLWTNGEPYLAIDGDLRQHWHGADDETYEQLVTTLAAEPVSIPVGSATAALLGDGVVRDDSWMEVFTAANGHIAIIQAGGPDYRTSVAAALSYPLGADDLAADIEVPSGHIALFSSACDGVGEGSMELYGPRPGQVPTEHGWAPRELATGLLLPASSPLYRVRSRSYTELDEGGCFARWLLIPATTD</sequence>
<organism evidence="1 2">
    <name type="scientific">Catellatospora bangladeshensis</name>
    <dbReference type="NCBI Taxonomy" id="310355"/>
    <lineage>
        <taxon>Bacteria</taxon>
        <taxon>Bacillati</taxon>
        <taxon>Actinomycetota</taxon>
        <taxon>Actinomycetes</taxon>
        <taxon>Micromonosporales</taxon>
        <taxon>Micromonosporaceae</taxon>
        <taxon>Catellatospora</taxon>
    </lineage>
</organism>
<keyword evidence="2" id="KW-1185">Reference proteome</keyword>
<dbReference type="Proteomes" id="UP000601223">
    <property type="component" value="Unassembled WGS sequence"/>
</dbReference>
<evidence type="ECO:0000313" key="2">
    <source>
        <dbReference type="Proteomes" id="UP000601223"/>
    </source>
</evidence>
<name>A0A8J3NKL6_9ACTN</name>
<proteinExistence type="predicted"/>
<dbReference type="AlphaFoldDB" id="A0A8J3NKL6"/>